<dbReference type="RefSeq" id="WP_161716688.1">
    <property type="nucleotide sequence ID" value="NZ_JAAAPO010000001.1"/>
</dbReference>
<dbReference type="Proteomes" id="UP000753724">
    <property type="component" value="Unassembled WGS sequence"/>
</dbReference>
<protein>
    <submittedName>
        <fullName evidence="5">Type I-B CRISPR-associated protein Cas8b1/Cst1</fullName>
    </submittedName>
</protein>
<evidence type="ECO:0000256" key="2">
    <source>
        <dbReference type="ARBA" id="ARBA00022723"/>
    </source>
</evidence>
<dbReference type="InterPro" id="IPR006913">
    <property type="entry name" value="CENP-V/GFA"/>
</dbReference>
<dbReference type="SUPFAM" id="SSF51316">
    <property type="entry name" value="Mss4-like"/>
    <property type="match status" value="1"/>
</dbReference>
<comment type="caution">
    <text evidence="5">The sequence shown here is derived from an EMBL/GenBank/DDBJ whole genome shotgun (WGS) entry which is preliminary data.</text>
</comment>
<dbReference type="EMBL" id="JAAAPO010000001">
    <property type="protein sequence ID" value="NBC35420.1"/>
    <property type="molecule type" value="Genomic_DNA"/>
</dbReference>
<dbReference type="PROSITE" id="PS51891">
    <property type="entry name" value="CENP_V_GFA"/>
    <property type="match status" value="1"/>
</dbReference>
<dbReference type="Gene3D" id="2.170.150.70">
    <property type="match status" value="1"/>
</dbReference>
<dbReference type="PANTHER" id="PTHR28620:SF1">
    <property type="entry name" value="CENP-V_GFA DOMAIN-CONTAINING PROTEIN"/>
    <property type="match status" value="1"/>
</dbReference>
<accession>A0ABW9XA63</accession>
<feature type="domain" description="CENP-V/GFA" evidence="4">
    <location>
        <begin position="4"/>
        <end position="114"/>
    </location>
</feature>
<gene>
    <name evidence="5" type="ORF">GTZ99_02485</name>
</gene>
<reference evidence="6" key="1">
    <citation type="submission" date="2020-01" db="EMBL/GenBank/DDBJ databases">
        <title>Sphingomonas sp. strain CSW-10.</title>
        <authorList>
            <person name="Chen W.-M."/>
        </authorList>
    </citation>
    <scope>NUCLEOTIDE SEQUENCE [LARGE SCALE GENOMIC DNA]</scope>
    <source>
        <strain evidence="6">FSY-8</strain>
    </source>
</reference>
<organism evidence="5 6">
    <name type="scientific">Novosphingobium ovatum</name>
    <dbReference type="NCBI Taxonomy" id="1908523"/>
    <lineage>
        <taxon>Bacteria</taxon>
        <taxon>Pseudomonadati</taxon>
        <taxon>Pseudomonadota</taxon>
        <taxon>Alphaproteobacteria</taxon>
        <taxon>Sphingomonadales</taxon>
        <taxon>Sphingomonadaceae</taxon>
        <taxon>Novosphingobium</taxon>
    </lineage>
</organism>
<evidence type="ECO:0000313" key="6">
    <source>
        <dbReference type="Proteomes" id="UP000753724"/>
    </source>
</evidence>
<comment type="similarity">
    <text evidence="1">Belongs to the Gfa family.</text>
</comment>
<keyword evidence="3" id="KW-0862">Zinc</keyword>
<keyword evidence="2" id="KW-0479">Metal-binding</keyword>
<dbReference type="Pfam" id="PF04828">
    <property type="entry name" value="GFA"/>
    <property type="match status" value="1"/>
</dbReference>
<keyword evidence="6" id="KW-1185">Reference proteome</keyword>
<dbReference type="InterPro" id="IPR052355">
    <property type="entry name" value="CENP-V-like"/>
</dbReference>
<evidence type="ECO:0000259" key="4">
    <source>
        <dbReference type="PROSITE" id="PS51891"/>
    </source>
</evidence>
<evidence type="ECO:0000256" key="1">
    <source>
        <dbReference type="ARBA" id="ARBA00005495"/>
    </source>
</evidence>
<name>A0ABW9XA63_9SPHN</name>
<dbReference type="InterPro" id="IPR011057">
    <property type="entry name" value="Mss4-like_sf"/>
</dbReference>
<proteinExistence type="inferred from homology"/>
<evidence type="ECO:0000313" key="5">
    <source>
        <dbReference type="EMBL" id="NBC35420.1"/>
    </source>
</evidence>
<dbReference type="PANTHER" id="PTHR28620">
    <property type="entry name" value="CENTROMERE PROTEIN V"/>
    <property type="match status" value="1"/>
</dbReference>
<evidence type="ECO:0000256" key="3">
    <source>
        <dbReference type="ARBA" id="ARBA00022833"/>
    </source>
</evidence>
<sequence length="114" mass="12733">MQSYHGACHCGAVTFTIRTDPAHSVRCDCSICRRRGGIMLRCDAADLDILSGREHLATYRFGTQVAQHHFCRECGVYTFHRMRKLPDKYAVNAGCLTDLDLTSLTPILIKGSEV</sequence>